<evidence type="ECO:0000313" key="3">
    <source>
        <dbReference type="EMBL" id="OUM71919.1"/>
    </source>
</evidence>
<proteinExistence type="predicted"/>
<comment type="caution">
    <text evidence="3">The sequence shown here is derived from an EMBL/GenBank/DDBJ whole genome shotgun (WGS) entry which is preliminary data.</text>
</comment>
<keyword evidence="4" id="KW-1185">Reference proteome</keyword>
<dbReference type="RefSeq" id="WP_202973077.1">
    <property type="nucleotide sequence ID" value="NZ_JBJGBV010000020.1"/>
</dbReference>
<feature type="compositionally biased region" description="Low complexity" evidence="1">
    <location>
        <begin position="353"/>
        <end position="362"/>
    </location>
</feature>
<evidence type="ECO:0000313" key="4">
    <source>
        <dbReference type="Proteomes" id="UP000195440"/>
    </source>
</evidence>
<sequence>MLDKSFGVKTADISKATHGFELGTVDDFTKFAGYTVAQEGFSAVANTAINGGSLKDNLAQVAISSAADVLTAGIYNKLGSQLEFSGLPAKVGAHALVGGLIAELAGGDFRVGALAAGANEAFVASVGDKIFAENSRDQLLAMTSQLIGLTVAAAAGGSDKDQAVASWVAMQATKYNSLDHPTAERLLDELKACRANRCSEDQQRSLIARYEKISADRSALLAACPTAECREAIRANTIALDDPVAQELVAWYRQRVSYDMVGLLTGDPSQIAMPAQGYDPWGATYVTDDQIILALNIQQNALTPAQQAYLETWNKETDWMDLAAGRVLTVAEKAEKIVALGNAMLTEGWGKASSGNSASGNGTVQGGSGAGAKATATPRTPLAGPTENWKTFVNAEKQIQLEAGAGQRVDQVINETLSGKKNFTSSMTLTTDEALSAGQKYLGPEYREIGKPGSGVFHSADGTKEFRIDSGSISGAHAPGVPHVHFGVKDPVTGKYISNNYVPYAD</sequence>
<organism evidence="3 4">
    <name type="scientific">Pseudomonas caspiana</name>
    <dbReference type="NCBI Taxonomy" id="1451454"/>
    <lineage>
        <taxon>Bacteria</taxon>
        <taxon>Pseudomonadati</taxon>
        <taxon>Pseudomonadota</taxon>
        <taxon>Gammaproteobacteria</taxon>
        <taxon>Pseudomonadales</taxon>
        <taxon>Pseudomonadaceae</taxon>
        <taxon>Pseudomonas</taxon>
    </lineage>
</organism>
<protein>
    <recommendedName>
        <fullName evidence="2">DUF637 domain-containing protein</fullName>
    </recommendedName>
</protein>
<dbReference type="Pfam" id="PF04830">
    <property type="entry name" value="DUF637"/>
    <property type="match status" value="1"/>
</dbReference>
<dbReference type="AlphaFoldDB" id="A0A1Y3NWE7"/>
<evidence type="ECO:0000256" key="1">
    <source>
        <dbReference type="SAM" id="MobiDB-lite"/>
    </source>
</evidence>
<name>A0A1Y3NWE7_9PSED</name>
<dbReference type="EMBL" id="LOHF01000021">
    <property type="protein sequence ID" value="OUM71919.1"/>
    <property type="molecule type" value="Genomic_DNA"/>
</dbReference>
<dbReference type="InterPro" id="IPR006915">
    <property type="entry name" value="DUF637_hemagglutn_put"/>
</dbReference>
<gene>
    <name evidence="3" type="ORF">AUC60_20670</name>
</gene>
<reference evidence="3 4" key="1">
    <citation type="journal article" date="2017" name="Syst. Appl. Microbiol.">
        <title>Pseudomonas caspiana sp. nov., a citrus pathogen in the Pseudomonas syringae phylogenetic group.</title>
        <authorList>
            <person name="Busquets A."/>
            <person name="Gomila M."/>
            <person name="Beiki F."/>
            <person name="Mulet M."/>
            <person name="Rahimian H."/>
            <person name="Garcia-Valdes E."/>
            <person name="Lalucat J."/>
        </authorList>
    </citation>
    <scope>NUCLEOTIDE SEQUENCE [LARGE SCALE GENOMIC DNA]</scope>
    <source>
        <strain evidence="3 4">FBF102</strain>
    </source>
</reference>
<feature type="region of interest" description="Disordered" evidence="1">
    <location>
        <begin position="353"/>
        <end position="387"/>
    </location>
</feature>
<evidence type="ECO:0000259" key="2">
    <source>
        <dbReference type="Pfam" id="PF04830"/>
    </source>
</evidence>
<feature type="domain" description="DUF637" evidence="2">
    <location>
        <begin position="4"/>
        <end position="116"/>
    </location>
</feature>
<accession>A0A1Y3NWE7</accession>
<dbReference type="Proteomes" id="UP000195440">
    <property type="component" value="Unassembled WGS sequence"/>
</dbReference>